<feature type="domain" description="RagB/SusD" evidence="6">
    <location>
        <begin position="363"/>
        <end position="472"/>
    </location>
</feature>
<dbReference type="EMBL" id="CP042434">
    <property type="protein sequence ID" value="QEC74205.1"/>
    <property type="molecule type" value="Genomic_DNA"/>
</dbReference>
<dbReference type="Pfam" id="PF07980">
    <property type="entry name" value="SusD_RagB"/>
    <property type="match status" value="1"/>
</dbReference>
<dbReference type="Pfam" id="PF14322">
    <property type="entry name" value="SusD-like_3"/>
    <property type="match status" value="1"/>
</dbReference>
<name>A0A5B8VUC9_9BACT</name>
<dbReference type="SUPFAM" id="SSF48452">
    <property type="entry name" value="TPR-like"/>
    <property type="match status" value="1"/>
</dbReference>
<accession>A0A5B8VUC9</accession>
<gene>
    <name evidence="8" type="ORF">FSB73_06525</name>
</gene>
<dbReference type="InterPro" id="IPR011990">
    <property type="entry name" value="TPR-like_helical_dom_sf"/>
</dbReference>
<reference evidence="8 9" key="1">
    <citation type="journal article" date="2017" name="Int. J. Syst. Evol. Microbiol.">
        <title>Arachidicoccus ginsenosidivorans sp. nov., with ginsenoside-converting activity isolated from ginseng cultivating soil.</title>
        <authorList>
            <person name="Siddiqi M.Z."/>
            <person name="Aslam Z."/>
            <person name="Im W.T."/>
        </authorList>
    </citation>
    <scope>NUCLEOTIDE SEQUENCE [LARGE SCALE GENOMIC DNA]</scope>
    <source>
        <strain evidence="8 9">Gsoil 809</strain>
    </source>
</reference>
<keyword evidence="9" id="KW-1185">Reference proteome</keyword>
<dbReference type="GO" id="GO:0009279">
    <property type="term" value="C:cell outer membrane"/>
    <property type="evidence" value="ECO:0007669"/>
    <property type="project" value="UniProtKB-SubCell"/>
</dbReference>
<evidence type="ECO:0000259" key="7">
    <source>
        <dbReference type="Pfam" id="PF14322"/>
    </source>
</evidence>
<dbReference type="PROSITE" id="PS51257">
    <property type="entry name" value="PROKAR_LIPOPROTEIN"/>
    <property type="match status" value="1"/>
</dbReference>
<evidence type="ECO:0000256" key="3">
    <source>
        <dbReference type="ARBA" id="ARBA00022729"/>
    </source>
</evidence>
<keyword evidence="4" id="KW-0472">Membrane</keyword>
<dbReference type="InterPro" id="IPR033985">
    <property type="entry name" value="SusD-like_N"/>
</dbReference>
<dbReference type="InterPro" id="IPR012944">
    <property type="entry name" value="SusD_RagB_dom"/>
</dbReference>
<dbReference type="Proteomes" id="UP000321291">
    <property type="component" value="Chromosome"/>
</dbReference>
<keyword evidence="5" id="KW-0998">Cell outer membrane</keyword>
<protein>
    <submittedName>
        <fullName evidence="8">RagB/SusD family nutrient uptake outer membrane protein</fullName>
    </submittedName>
</protein>
<dbReference type="AlphaFoldDB" id="A0A5B8VUC9"/>
<dbReference type="RefSeq" id="WP_146788123.1">
    <property type="nucleotide sequence ID" value="NZ_CP042434.1"/>
</dbReference>
<feature type="domain" description="SusD-like N-terminal" evidence="7">
    <location>
        <begin position="31"/>
        <end position="217"/>
    </location>
</feature>
<evidence type="ECO:0000256" key="4">
    <source>
        <dbReference type="ARBA" id="ARBA00023136"/>
    </source>
</evidence>
<comment type="similarity">
    <text evidence="2">Belongs to the SusD family.</text>
</comment>
<keyword evidence="3" id="KW-0732">Signal</keyword>
<evidence type="ECO:0000313" key="9">
    <source>
        <dbReference type="Proteomes" id="UP000321291"/>
    </source>
</evidence>
<evidence type="ECO:0000256" key="5">
    <source>
        <dbReference type="ARBA" id="ARBA00023237"/>
    </source>
</evidence>
<evidence type="ECO:0000313" key="8">
    <source>
        <dbReference type="EMBL" id="QEC74205.1"/>
    </source>
</evidence>
<evidence type="ECO:0000256" key="2">
    <source>
        <dbReference type="ARBA" id="ARBA00006275"/>
    </source>
</evidence>
<dbReference type="Gene3D" id="1.25.40.390">
    <property type="match status" value="2"/>
</dbReference>
<dbReference type="KEGG" id="agi:FSB73_06525"/>
<proteinExistence type="inferred from homology"/>
<dbReference type="OrthoDB" id="1097962at2"/>
<evidence type="ECO:0000259" key="6">
    <source>
        <dbReference type="Pfam" id="PF07980"/>
    </source>
</evidence>
<sequence length="503" mass="56880">MQLKYIYQGLKRQFLPVILSVTLLGLASCNKWLDIQPKSDISASELFSSEAGFEEALNGVYIRLASTDLYGDELTTGLLDAMAQDYSFSTQLDPWSYLKTEKFDFKDAEFISRRDQIWSGLYNGIVNLNLILENLEDKQSLFTGNNFNLIKAEAIGLRGYLHFDLFRLFGSSIASGGAQGIPYVTTYSNKVTKTATPAEVMDAVEKDLMEAKALLKDIDPITEKGYVIDYPGSDSTTENANPALFMQLRRNRFNYYAVTATLARVYLYDQNKSAALTNALEVINSGKFPWTNQKDFLNSDPKQKDLLLYKELIFGWYAPWSVPQLRARFEQGTSSLFLSKSDADRLFETSGVGAEDLRYKKWLQVDINGNYELQKYTRNPDGDQQDPTSNLYPETLPAIRLSEMYYIAAECSYDQNPTEAMAYVDEVRAHRGIGAKLSTTGKPDFIQQLIKEARKEFLGEGQIFYMYKRLNQAIASHAGTQIAASPNVFVLPMPENEIEFGNR</sequence>
<evidence type="ECO:0000256" key="1">
    <source>
        <dbReference type="ARBA" id="ARBA00004442"/>
    </source>
</evidence>
<organism evidence="8 9">
    <name type="scientific">Arachidicoccus ginsenosidivorans</name>
    <dbReference type="NCBI Taxonomy" id="496057"/>
    <lineage>
        <taxon>Bacteria</taxon>
        <taxon>Pseudomonadati</taxon>
        <taxon>Bacteroidota</taxon>
        <taxon>Chitinophagia</taxon>
        <taxon>Chitinophagales</taxon>
        <taxon>Chitinophagaceae</taxon>
        <taxon>Arachidicoccus</taxon>
    </lineage>
</organism>
<comment type="subcellular location">
    <subcellularLocation>
        <location evidence="1">Cell outer membrane</location>
    </subcellularLocation>
</comment>